<reference evidence="3" key="1">
    <citation type="submission" date="2012-11" db="EMBL/GenBank/DDBJ databases">
        <authorList>
            <person name="Singh A."/>
            <person name="Pinnaka A.K."/>
            <person name="Vaidya B."/>
        </authorList>
    </citation>
    <scope>NUCLEOTIDE SEQUENCE [LARGE SCALE GENOMIC DNA]</scope>
    <source>
        <strain evidence="3">AK23</strain>
    </source>
</reference>
<protein>
    <submittedName>
        <fullName evidence="2">Outer membrane receptor for ferrienterochelin and colicin</fullName>
    </submittedName>
</protein>
<dbReference type="Proteomes" id="UP000019464">
    <property type="component" value="Unassembled WGS sequence"/>
</dbReference>
<keyword evidence="2" id="KW-0675">Receptor</keyword>
<dbReference type="EMBL" id="AONB01000025">
    <property type="protein sequence ID" value="EXJ09412.1"/>
    <property type="molecule type" value="Genomic_DNA"/>
</dbReference>
<dbReference type="Gene3D" id="2.170.130.10">
    <property type="entry name" value="TonB-dependent receptor, plug domain"/>
    <property type="match status" value="1"/>
</dbReference>
<organism evidence="2 3">
    <name type="scientific">Nitrincola nitratireducens</name>
    <dbReference type="NCBI Taxonomy" id="1229521"/>
    <lineage>
        <taxon>Bacteria</taxon>
        <taxon>Pseudomonadati</taxon>
        <taxon>Pseudomonadota</taxon>
        <taxon>Gammaproteobacteria</taxon>
        <taxon>Oceanospirillales</taxon>
        <taxon>Oceanospirillaceae</taxon>
        <taxon>Nitrincola</taxon>
    </lineage>
</organism>
<accession>W9UZY1</accession>
<dbReference type="STRING" id="1229521.D791_03695"/>
<comment type="caution">
    <text evidence="2">The sequence shown here is derived from an EMBL/GenBank/DDBJ whole genome shotgun (WGS) entry which is preliminary data.</text>
</comment>
<gene>
    <name evidence="2" type="ORF">D791_03695</name>
</gene>
<dbReference type="Pfam" id="PF07715">
    <property type="entry name" value="Plug"/>
    <property type="match status" value="1"/>
</dbReference>
<evidence type="ECO:0000259" key="1">
    <source>
        <dbReference type="Pfam" id="PF07715"/>
    </source>
</evidence>
<evidence type="ECO:0000313" key="2">
    <source>
        <dbReference type="EMBL" id="EXJ09412.1"/>
    </source>
</evidence>
<dbReference type="SUPFAM" id="SSF56935">
    <property type="entry name" value="Porins"/>
    <property type="match status" value="1"/>
</dbReference>
<reference evidence="2 3" key="2">
    <citation type="journal article" date="2015" name="Syst. Appl. Microbiol.">
        <title>Nitrincola nitratireducens sp. nov. isolated from a haloalkaline crater lake.</title>
        <authorList>
            <person name="Singh A."/>
            <person name="Vaidya B."/>
            <person name="Tanuku N.R."/>
            <person name="Pinnaka A.K."/>
        </authorList>
    </citation>
    <scope>NUCLEOTIDE SEQUENCE [LARGE SCALE GENOMIC DNA]</scope>
    <source>
        <strain evidence="2 3">AK23</strain>
    </source>
</reference>
<dbReference type="InterPro" id="IPR037066">
    <property type="entry name" value="Plug_dom_sf"/>
</dbReference>
<dbReference type="AlphaFoldDB" id="W9UZY1"/>
<proteinExistence type="predicted"/>
<evidence type="ECO:0000313" key="3">
    <source>
        <dbReference type="Proteomes" id="UP000019464"/>
    </source>
</evidence>
<dbReference type="InterPro" id="IPR012910">
    <property type="entry name" value="Plug_dom"/>
</dbReference>
<dbReference type="OrthoDB" id="9758929at2"/>
<keyword evidence="3" id="KW-1185">Reference proteome</keyword>
<sequence>MFFSYYISHARRIILLFSLTVICLNISAKDLSEAALLTQIPIVTSATLMAQTLLEAPSSVTIIDKETIEASGAQHLVDILRLVPGFQASTSIATYLVRVTIL</sequence>
<name>W9UZY1_9GAMM</name>
<feature type="domain" description="TonB-dependent receptor plug" evidence="1">
    <location>
        <begin position="53"/>
        <end position="90"/>
    </location>
</feature>